<keyword evidence="2" id="KW-1185">Reference proteome</keyword>
<sequence>MDVHPDSSFGCGVSEPGCSIRRNVRSASGEKCRRPMGGTVSPLNGSLAGYSATNCGCATLGLPPTALSRLAASVMCSISSSTTLRMVKCAGTLVPERIVYSPVM</sequence>
<organism evidence="1 2">
    <name type="scientific">Actinomadura algeriensis</name>
    <dbReference type="NCBI Taxonomy" id="1679523"/>
    <lineage>
        <taxon>Bacteria</taxon>
        <taxon>Bacillati</taxon>
        <taxon>Actinomycetota</taxon>
        <taxon>Actinomycetes</taxon>
        <taxon>Streptosporangiales</taxon>
        <taxon>Thermomonosporaceae</taxon>
        <taxon>Actinomadura</taxon>
    </lineage>
</organism>
<evidence type="ECO:0000313" key="2">
    <source>
        <dbReference type="Proteomes" id="UP000627838"/>
    </source>
</evidence>
<dbReference type="EMBL" id="JADBDZ010000001">
    <property type="protein sequence ID" value="MBE1536695.1"/>
    <property type="molecule type" value="Genomic_DNA"/>
</dbReference>
<comment type="caution">
    <text evidence="1">The sequence shown here is derived from an EMBL/GenBank/DDBJ whole genome shotgun (WGS) entry which is preliminary data.</text>
</comment>
<accession>A0ABR9K1H4</accession>
<protein>
    <submittedName>
        <fullName evidence="1">Uncharacterized protein</fullName>
    </submittedName>
</protein>
<name>A0ABR9K1H4_9ACTN</name>
<gene>
    <name evidence="1" type="ORF">H4W34_006528</name>
</gene>
<evidence type="ECO:0000313" key="1">
    <source>
        <dbReference type="EMBL" id="MBE1536695.1"/>
    </source>
</evidence>
<proteinExistence type="predicted"/>
<dbReference type="Proteomes" id="UP000627838">
    <property type="component" value="Unassembled WGS sequence"/>
</dbReference>
<reference evidence="1 2" key="1">
    <citation type="submission" date="2020-10" db="EMBL/GenBank/DDBJ databases">
        <title>Sequencing the genomes of 1000 actinobacteria strains.</title>
        <authorList>
            <person name="Klenk H.-P."/>
        </authorList>
    </citation>
    <scope>NUCLEOTIDE SEQUENCE [LARGE SCALE GENOMIC DNA]</scope>
    <source>
        <strain evidence="1 2">DSM 46744</strain>
    </source>
</reference>